<dbReference type="GO" id="GO:0004694">
    <property type="term" value="F:eukaryotic translation initiation factor 2alpha kinase activity"/>
    <property type="evidence" value="ECO:0007669"/>
    <property type="project" value="TreeGrafter"/>
</dbReference>
<feature type="compositionally biased region" description="Basic and acidic residues" evidence="21">
    <location>
        <begin position="23"/>
        <end position="36"/>
    </location>
</feature>
<keyword evidence="8 20" id="KW-0547">Nucleotide-binding</keyword>
<feature type="region of interest" description="Disordered" evidence="21">
    <location>
        <begin position="1151"/>
        <end position="1227"/>
    </location>
</feature>
<dbReference type="STRING" id="158441.A0A226E2T8"/>
<evidence type="ECO:0000256" key="7">
    <source>
        <dbReference type="ARBA" id="ARBA00022729"/>
    </source>
</evidence>
<dbReference type="OrthoDB" id="341578at2759"/>
<dbReference type="InterPro" id="IPR017441">
    <property type="entry name" value="Protein_kinase_ATP_BS"/>
</dbReference>
<evidence type="ECO:0000256" key="22">
    <source>
        <dbReference type="SAM" id="SignalP"/>
    </source>
</evidence>
<keyword evidence="10" id="KW-0256">Endoplasmic reticulum</keyword>
<keyword evidence="6" id="KW-0812">Transmembrane</keyword>
<keyword evidence="3" id="KW-0723">Serine/threonine-protein kinase</keyword>
<dbReference type="SMART" id="SM00220">
    <property type="entry name" value="S_TKc"/>
    <property type="match status" value="1"/>
</dbReference>
<dbReference type="PANTHER" id="PTHR11042">
    <property type="entry name" value="EUKARYOTIC TRANSLATION INITIATION FACTOR 2-ALPHA KINASE EIF2-ALPHA KINASE -RELATED"/>
    <property type="match status" value="1"/>
</dbReference>
<keyword evidence="14" id="KW-0346">Stress response</keyword>
<dbReference type="GO" id="GO:0003743">
    <property type="term" value="F:translation initiation factor activity"/>
    <property type="evidence" value="ECO:0007669"/>
    <property type="project" value="UniProtKB-KW"/>
</dbReference>
<dbReference type="FunFam" id="3.30.200.20:FF:000193">
    <property type="entry name" value="Eukaryotic translation initiation factor 2-alpha kinase 3"/>
    <property type="match status" value="1"/>
</dbReference>
<dbReference type="SUPFAM" id="SSF56112">
    <property type="entry name" value="Protein kinase-like (PK-like)"/>
    <property type="match status" value="1"/>
</dbReference>
<dbReference type="PROSITE" id="PS00107">
    <property type="entry name" value="PROTEIN_KINASE_ATP"/>
    <property type="match status" value="1"/>
</dbReference>
<keyword evidence="12" id="KW-0810">Translation regulation</keyword>
<evidence type="ECO:0000256" key="3">
    <source>
        <dbReference type="ARBA" id="ARBA00022527"/>
    </source>
</evidence>
<evidence type="ECO:0000256" key="6">
    <source>
        <dbReference type="ARBA" id="ARBA00022692"/>
    </source>
</evidence>
<evidence type="ECO:0000256" key="12">
    <source>
        <dbReference type="ARBA" id="ARBA00022845"/>
    </source>
</evidence>
<dbReference type="GO" id="GO:0005634">
    <property type="term" value="C:nucleus"/>
    <property type="evidence" value="ECO:0007669"/>
    <property type="project" value="TreeGrafter"/>
</dbReference>
<dbReference type="GO" id="GO:0005524">
    <property type="term" value="F:ATP binding"/>
    <property type="evidence" value="ECO:0007669"/>
    <property type="project" value="UniProtKB-UniRule"/>
</dbReference>
<feature type="region of interest" description="Disordered" evidence="21">
    <location>
        <begin position="495"/>
        <end position="521"/>
    </location>
</feature>
<keyword evidence="24" id="KW-0396">Initiation factor</keyword>
<accession>A0A226E2T8</accession>
<dbReference type="SUPFAM" id="SSF50998">
    <property type="entry name" value="Quinoprotein alcohol dehydrogenase-like"/>
    <property type="match status" value="1"/>
</dbReference>
<dbReference type="Gene3D" id="1.10.510.10">
    <property type="entry name" value="Transferase(Phosphotransferase) domain 1"/>
    <property type="match status" value="1"/>
</dbReference>
<gene>
    <name evidence="24" type="ORF">Fcan01_13370</name>
</gene>
<keyword evidence="4" id="KW-0597">Phosphoprotein</keyword>
<keyword evidence="16" id="KW-0325">Glycoprotein</keyword>
<sequence length="1227" mass="137063">MNYGRALLYGLVFTTLISSSASTREEEKRAVVDKQPQEQGQQQQQQGRTGVDLNSHKVGQEDEKPMPKVRIVTDASGGDDKIDNSKSSKPFKQLPSCNSQQHKKQIPDSKQQEEVNYGGVDSLEDRETNDRPLIATGSAGTSNNLSSARHFLVSTLDGKLTLLDQTGKEVWSLYTGELFSSTISSLQLSENGKWVNLIPSLTGGLYKYDEESLLPMPMNVDTLLHKSFKLSNDVVINGGKELRTLGIDLKTGRLRYDCGMAGCVNHQSNELEEAGAEEPVTLVVKKQLQTVRAVDTQSGTEKWNFSVGTNEMGLTGVVDGCMSEEDDGDHSIPRGALGFVKVVIPEGRLLSADPLSKTVWDKKFTSPIAQAWVVEQGRLTYVDPVQNTPLKEGSLAIYVGRHNHQFYVQESRAVSQKLEKLMGYPMAAALDVNKPLKISWKPSYMISEDLSDSEDSGDDDTGTALTTLNGIRPTMRPFYVLEHDEISSDSLEFVDASTTTPTPPRKDHATTTDSSDDDEEKLEGDSIFDRFDFGGEDGPITVINQVFIASLWVWWKEVLGISLLTAVLLNIILMRPLMRAVRVQTIRDIIRYLREFVNKDQQEGQLVPSPNPELLPLMGSSDSPISMESIISRPRTISDSFTSSYGGGGGVEFPEKEIPYLSQYLREFEPVQCLGKGGFGVVYEAKKKIDDRNYAVKRISLPNREEARVRVMREVKALAQLDHRHIVRYFNAWIEHPPNGWLEKNDPLWTNCNIGSMSPTADEPVSDFPVSTGGGDNLTPHGDRHGRRRRCALKRDFDVSAPLVEEDSFIVFDENVEISSKQEFPEMSEGYAEGPFLEMHSLKHEGDTTIDISSDLSTSHGAGGFFWKKPDHNSVSWNEMSSMEFSKLDSFSRLTVSKSRVVFESEVGACGDNAAALTDNDDVEVGEEAQEIESVSVMYLYIQQELCQKRTLREWLRTETTRELRTVVNFFSQIVAAVEYVHSKKLIHRDLKPNNIFLSGNSEGEEHILKIGDFGLATTVLADVNQGISEDNATKHGDKNHPANNLTGQVGTQLYMSPEQFKRKPYDYKVDIYSLGLIFFELIVPFHTEMERHDVLYKLRKVQIPSYFEDSYPQEHSLILQMISHNPNQRPDATSITQWVKNHLREVESFDLGGDDGAADKATTHRSNSSPANISLSRSGSLNSPQPPPSPNDSQIRNDNLFLRKPGGSDGDQQRQRFTKSHSFTSL</sequence>
<evidence type="ECO:0000313" key="25">
    <source>
        <dbReference type="Proteomes" id="UP000198287"/>
    </source>
</evidence>
<dbReference type="InterPro" id="IPR011047">
    <property type="entry name" value="Quinoprotein_ADH-like_sf"/>
</dbReference>
<evidence type="ECO:0000256" key="17">
    <source>
        <dbReference type="ARBA" id="ARBA00023230"/>
    </source>
</evidence>
<keyword evidence="25" id="KW-1185">Reference proteome</keyword>
<evidence type="ECO:0000313" key="24">
    <source>
        <dbReference type="EMBL" id="OXA51893.1"/>
    </source>
</evidence>
<name>A0A226E2T8_FOLCA</name>
<feature type="compositionally biased region" description="Acidic residues" evidence="21">
    <location>
        <begin position="449"/>
        <end position="461"/>
    </location>
</feature>
<dbReference type="EMBL" id="LNIX01000007">
    <property type="protein sequence ID" value="OXA51893.1"/>
    <property type="molecule type" value="Genomic_DNA"/>
</dbReference>
<evidence type="ECO:0000256" key="20">
    <source>
        <dbReference type="PROSITE-ProRule" id="PRU10141"/>
    </source>
</evidence>
<keyword evidence="13" id="KW-1133">Transmembrane helix</keyword>
<dbReference type="EC" id="2.7.11.1" evidence="2"/>
<dbReference type="InterPro" id="IPR000719">
    <property type="entry name" value="Prot_kinase_dom"/>
</dbReference>
<keyword evidence="9 24" id="KW-0418">Kinase</keyword>
<evidence type="ECO:0000256" key="9">
    <source>
        <dbReference type="ARBA" id="ARBA00022777"/>
    </source>
</evidence>
<evidence type="ECO:0000256" key="1">
    <source>
        <dbReference type="ARBA" id="ARBA00004115"/>
    </source>
</evidence>
<feature type="compositionally biased region" description="Basic and acidic residues" evidence="21">
    <location>
        <begin position="54"/>
        <end position="66"/>
    </location>
</feature>
<evidence type="ECO:0000256" key="5">
    <source>
        <dbReference type="ARBA" id="ARBA00022679"/>
    </source>
</evidence>
<keyword evidence="15" id="KW-0472">Membrane</keyword>
<feature type="compositionally biased region" description="Polar residues" evidence="21">
    <location>
        <begin position="1165"/>
        <end position="1178"/>
    </location>
</feature>
<reference evidence="24 25" key="1">
    <citation type="submission" date="2015-12" db="EMBL/GenBank/DDBJ databases">
        <title>The genome of Folsomia candida.</title>
        <authorList>
            <person name="Faddeeva A."/>
            <person name="Derks M.F."/>
            <person name="Anvar Y."/>
            <person name="Smit S."/>
            <person name="Van Straalen N."/>
            <person name="Roelofs D."/>
        </authorList>
    </citation>
    <scope>NUCLEOTIDE SEQUENCE [LARGE SCALE GENOMIC DNA]</scope>
    <source>
        <strain evidence="24 25">VU population</strain>
        <tissue evidence="24">Whole body</tissue>
    </source>
</reference>
<feature type="compositionally biased region" description="Polar residues" evidence="21">
    <location>
        <begin position="87"/>
        <end position="100"/>
    </location>
</feature>
<evidence type="ECO:0000256" key="11">
    <source>
        <dbReference type="ARBA" id="ARBA00022840"/>
    </source>
</evidence>
<keyword evidence="7 22" id="KW-0732">Signal</keyword>
<dbReference type="Gene3D" id="2.130.10.10">
    <property type="entry name" value="YVTN repeat-like/Quinoprotein amine dehydrogenase"/>
    <property type="match status" value="1"/>
</dbReference>
<keyword evidence="11 20" id="KW-0067">ATP-binding</keyword>
<dbReference type="GO" id="GO:0006986">
    <property type="term" value="P:response to unfolded protein"/>
    <property type="evidence" value="ECO:0007669"/>
    <property type="project" value="UniProtKB-KW"/>
</dbReference>
<feature type="binding site" evidence="20">
    <location>
        <position position="697"/>
    </location>
    <ligand>
        <name>ATP</name>
        <dbReference type="ChEBI" id="CHEBI:30616"/>
    </ligand>
</feature>
<dbReference type="Gene3D" id="3.30.200.20">
    <property type="entry name" value="Phosphorylase Kinase, domain 1"/>
    <property type="match status" value="1"/>
</dbReference>
<evidence type="ECO:0000256" key="4">
    <source>
        <dbReference type="ARBA" id="ARBA00022553"/>
    </source>
</evidence>
<comment type="subcellular location">
    <subcellularLocation>
        <location evidence="1">Endoplasmic reticulum membrane</location>
        <topology evidence="1">Single-pass type I membrane protein</topology>
    </subcellularLocation>
</comment>
<evidence type="ECO:0000256" key="13">
    <source>
        <dbReference type="ARBA" id="ARBA00022989"/>
    </source>
</evidence>
<evidence type="ECO:0000259" key="23">
    <source>
        <dbReference type="PROSITE" id="PS50011"/>
    </source>
</evidence>
<protein>
    <recommendedName>
        <fullName evidence="2">non-specific serine/threonine protein kinase</fullName>
        <ecNumber evidence="2">2.7.11.1</ecNumber>
    </recommendedName>
    <alternativeName>
        <fullName evidence="19">PRKR-like endoplasmic reticulum kinase</fullName>
    </alternativeName>
</protein>
<dbReference type="InterPro" id="IPR015943">
    <property type="entry name" value="WD40/YVTN_repeat-like_dom_sf"/>
</dbReference>
<evidence type="ECO:0000256" key="10">
    <source>
        <dbReference type="ARBA" id="ARBA00022824"/>
    </source>
</evidence>
<feature type="chain" id="PRO_5012850185" description="non-specific serine/threonine protein kinase" evidence="22">
    <location>
        <begin position="23"/>
        <end position="1227"/>
    </location>
</feature>
<dbReference type="InterPro" id="IPR008271">
    <property type="entry name" value="Ser/Thr_kinase_AS"/>
</dbReference>
<feature type="region of interest" description="Disordered" evidence="21">
    <location>
        <begin position="449"/>
        <end position="468"/>
    </location>
</feature>
<evidence type="ECO:0000256" key="19">
    <source>
        <dbReference type="ARBA" id="ARBA00041500"/>
    </source>
</evidence>
<feature type="region of interest" description="Disordered" evidence="21">
    <location>
        <begin position="20"/>
        <end position="115"/>
    </location>
</feature>
<organism evidence="24 25">
    <name type="scientific">Folsomia candida</name>
    <name type="common">Springtail</name>
    <dbReference type="NCBI Taxonomy" id="158441"/>
    <lineage>
        <taxon>Eukaryota</taxon>
        <taxon>Metazoa</taxon>
        <taxon>Ecdysozoa</taxon>
        <taxon>Arthropoda</taxon>
        <taxon>Hexapoda</taxon>
        <taxon>Collembola</taxon>
        <taxon>Entomobryomorpha</taxon>
        <taxon>Isotomoidea</taxon>
        <taxon>Isotomidae</taxon>
        <taxon>Proisotominae</taxon>
        <taxon>Folsomia</taxon>
    </lineage>
</organism>
<evidence type="ECO:0000256" key="2">
    <source>
        <dbReference type="ARBA" id="ARBA00012513"/>
    </source>
</evidence>
<dbReference type="InterPro" id="IPR011009">
    <property type="entry name" value="Kinase-like_dom_sf"/>
</dbReference>
<proteinExistence type="inferred from homology"/>
<feature type="signal peptide" evidence="22">
    <location>
        <begin position="1"/>
        <end position="22"/>
    </location>
</feature>
<comment type="similarity">
    <text evidence="18">Belongs to the protein kinase superfamily. Ser/Thr protein kinase family. GCN2 subfamily.</text>
</comment>
<evidence type="ECO:0000256" key="14">
    <source>
        <dbReference type="ARBA" id="ARBA00023016"/>
    </source>
</evidence>
<dbReference type="OMA" id="CMIEERE"/>
<feature type="domain" description="Protein kinase" evidence="23">
    <location>
        <begin position="668"/>
        <end position="1140"/>
    </location>
</feature>
<dbReference type="GO" id="GO:0005789">
    <property type="term" value="C:endoplasmic reticulum membrane"/>
    <property type="evidence" value="ECO:0007669"/>
    <property type="project" value="UniProtKB-SubCell"/>
</dbReference>
<comment type="caution">
    <text evidence="24">The sequence shown here is derived from an EMBL/GenBank/DDBJ whole genome shotgun (WGS) entry which is preliminary data.</text>
</comment>
<dbReference type="Proteomes" id="UP000198287">
    <property type="component" value="Unassembled WGS sequence"/>
</dbReference>
<dbReference type="AlphaFoldDB" id="A0A226E2T8"/>
<evidence type="ECO:0000256" key="15">
    <source>
        <dbReference type="ARBA" id="ARBA00023136"/>
    </source>
</evidence>
<keyword evidence="24" id="KW-0648">Protein biosynthesis</keyword>
<dbReference type="FunFam" id="1.10.510.10:FF:000251">
    <property type="entry name" value="eukaryotic translation initiation factor 2-alpha kinase 3"/>
    <property type="match status" value="1"/>
</dbReference>
<evidence type="ECO:0000256" key="18">
    <source>
        <dbReference type="ARBA" id="ARBA00037982"/>
    </source>
</evidence>
<keyword evidence="5" id="KW-0808">Transferase</keyword>
<keyword evidence="17" id="KW-0834">Unfolded protein response</keyword>
<dbReference type="PROSITE" id="PS00108">
    <property type="entry name" value="PROTEIN_KINASE_ST"/>
    <property type="match status" value="1"/>
</dbReference>
<evidence type="ECO:0000256" key="21">
    <source>
        <dbReference type="SAM" id="MobiDB-lite"/>
    </source>
</evidence>
<evidence type="ECO:0000256" key="16">
    <source>
        <dbReference type="ARBA" id="ARBA00023180"/>
    </source>
</evidence>
<dbReference type="Pfam" id="PF00069">
    <property type="entry name" value="Pkinase"/>
    <property type="match status" value="2"/>
</dbReference>
<dbReference type="InterPro" id="IPR050339">
    <property type="entry name" value="CC_SR_Kinase"/>
</dbReference>
<evidence type="ECO:0000256" key="8">
    <source>
        <dbReference type="ARBA" id="ARBA00022741"/>
    </source>
</evidence>
<dbReference type="PANTHER" id="PTHR11042:SF91">
    <property type="entry name" value="EUKARYOTIC TRANSLATION INITIATION FACTOR 2-ALPHA KINASE"/>
    <property type="match status" value="1"/>
</dbReference>
<dbReference type="PROSITE" id="PS50011">
    <property type="entry name" value="PROTEIN_KINASE_DOM"/>
    <property type="match status" value="1"/>
</dbReference>
<feature type="compositionally biased region" description="Low complexity" evidence="21">
    <location>
        <begin position="37"/>
        <end position="47"/>
    </location>
</feature>